<proteinExistence type="predicted"/>
<accession>A0AAP9S6A1</accession>
<dbReference type="Proteomes" id="UP000501069">
    <property type="component" value="Chromosome"/>
</dbReference>
<evidence type="ECO:0000313" key="2">
    <source>
        <dbReference type="Proteomes" id="UP000501069"/>
    </source>
</evidence>
<organism evidence="1 2">
    <name type="scientific">Enterocloster clostridioformis</name>
    <dbReference type="NCBI Taxonomy" id="1531"/>
    <lineage>
        <taxon>Bacteria</taxon>
        <taxon>Bacillati</taxon>
        <taxon>Bacillota</taxon>
        <taxon>Clostridia</taxon>
        <taxon>Lachnospirales</taxon>
        <taxon>Lachnospiraceae</taxon>
        <taxon>Enterocloster</taxon>
    </lineage>
</organism>
<dbReference type="EMBL" id="CP050964">
    <property type="protein sequence ID" value="QIX89216.1"/>
    <property type="molecule type" value="Genomic_DNA"/>
</dbReference>
<sequence length="90" mass="11156">MAKIFYKKKIYDFEKDCEDEFGKYHWYFRIYRCLSIKGISYSIETSDMFTNQKKLKHCMDTVLEHLEKDNPRYYRLKETVINKGLHNKLW</sequence>
<protein>
    <submittedName>
        <fullName evidence="1">Uncharacterized protein</fullName>
    </submittedName>
</protein>
<reference evidence="1 2" key="1">
    <citation type="submission" date="2019-11" db="EMBL/GenBank/DDBJ databases">
        <title>FDA dAtabase for Regulatory Grade micrObial Sequences (FDA-ARGOS): Supporting development and validation of Infectious Disease Dx tests.</title>
        <authorList>
            <person name="Turner S."/>
            <person name="Byrd R."/>
            <person name="Tallon L."/>
            <person name="Sadzewicz L."/>
            <person name="Vavikolanu K."/>
            <person name="Mehta A."/>
            <person name="Aluvathingal J."/>
            <person name="Nadendla S."/>
            <person name="Myers T."/>
            <person name="Yan Y."/>
            <person name="Sichtig H."/>
        </authorList>
    </citation>
    <scope>NUCLEOTIDE SEQUENCE [LARGE SCALE GENOMIC DNA]</scope>
    <source>
        <strain evidence="1 2">FDAARGOS_739</strain>
    </source>
</reference>
<dbReference type="AlphaFoldDB" id="A0AAP9S6A1"/>
<dbReference type="GeneID" id="57959651"/>
<dbReference type="RefSeq" id="WP_002588670.1">
    <property type="nucleotide sequence ID" value="NZ_CABKQO010000001.1"/>
</dbReference>
<evidence type="ECO:0000313" key="1">
    <source>
        <dbReference type="EMBL" id="QIX89216.1"/>
    </source>
</evidence>
<name>A0AAP9S6A1_9FIRM</name>
<gene>
    <name evidence="1" type="ORF">FOC47_00615</name>
</gene>